<gene>
    <name evidence="3" type="ORF">SDC9_143974</name>
</gene>
<feature type="transmembrane region" description="Helical" evidence="2">
    <location>
        <begin position="140"/>
        <end position="169"/>
    </location>
</feature>
<sequence length="312" mass="34909">MNVRTKMMEANQDPDPETGLWAGTVFYYVALTYLADLQLPFEQSPLANEINQQQYQLERSVFSDIESYLRQRSTGQPGTPLQNSTPAQNSNYGQPASARQPGNYAYPGSTVQGNGTPQNGLAQSTPNYNTVATRAMGMKWYWFATNIQSILSAIAFFLFALVYLTGSIYSTNYGIPAEKFYSVYPALKVVDYCYAIALILLGTFSLVIRHGLKKRYQNAPFYYMASYAIPLIVSFLYRVETGVLFGASTFSPTFFAQIPVIGGYIVLNYVYFKKRRHLFPNTSTNYTTFIKANLIIVAIVALFGFVGAFGTF</sequence>
<feature type="compositionally biased region" description="Polar residues" evidence="1">
    <location>
        <begin position="72"/>
        <end position="94"/>
    </location>
</feature>
<name>A0A645E5J4_9ZZZZ</name>
<feature type="region of interest" description="Disordered" evidence="1">
    <location>
        <begin position="72"/>
        <end position="110"/>
    </location>
</feature>
<reference evidence="3" key="1">
    <citation type="submission" date="2019-08" db="EMBL/GenBank/DDBJ databases">
        <authorList>
            <person name="Kucharzyk K."/>
            <person name="Murdoch R.W."/>
            <person name="Higgins S."/>
            <person name="Loffler F."/>
        </authorList>
    </citation>
    <scope>NUCLEOTIDE SEQUENCE</scope>
</reference>
<comment type="caution">
    <text evidence="3">The sequence shown here is derived from an EMBL/GenBank/DDBJ whole genome shotgun (WGS) entry which is preliminary data.</text>
</comment>
<evidence type="ECO:0000256" key="1">
    <source>
        <dbReference type="SAM" id="MobiDB-lite"/>
    </source>
</evidence>
<dbReference type="AlphaFoldDB" id="A0A645E5J4"/>
<accession>A0A645E5J4</accession>
<feature type="transmembrane region" description="Helical" evidence="2">
    <location>
        <begin position="292"/>
        <end position="310"/>
    </location>
</feature>
<feature type="transmembrane region" description="Helical" evidence="2">
    <location>
        <begin position="189"/>
        <end position="208"/>
    </location>
</feature>
<feature type="transmembrane region" description="Helical" evidence="2">
    <location>
        <begin position="220"/>
        <end position="239"/>
    </location>
</feature>
<evidence type="ECO:0000256" key="2">
    <source>
        <dbReference type="SAM" id="Phobius"/>
    </source>
</evidence>
<proteinExistence type="predicted"/>
<organism evidence="3">
    <name type="scientific">bioreactor metagenome</name>
    <dbReference type="NCBI Taxonomy" id="1076179"/>
    <lineage>
        <taxon>unclassified sequences</taxon>
        <taxon>metagenomes</taxon>
        <taxon>ecological metagenomes</taxon>
    </lineage>
</organism>
<evidence type="ECO:0008006" key="4">
    <source>
        <dbReference type="Google" id="ProtNLM"/>
    </source>
</evidence>
<dbReference type="EMBL" id="VSSQ01043147">
    <property type="protein sequence ID" value="MPM96809.1"/>
    <property type="molecule type" value="Genomic_DNA"/>
</dbReference>
<keyword evidence="2" id="KW-1133">Transmembrane helix</keyword>
<keyword evidence="2" id="KW-0812">Transmembrane</keyword>
<protein>
    <recommendedName>
        <fullName evidence="4">Yip1 domain-containing protein</fullName>
    </recommendedName>
</protein>
<evidence type="ECO:0000313" key="3">
    <source>
        <dbReference type="EMBL" id="MPM96809.1"/>
    </source>
</evidence>
<keyword evidence="2" id="KW-0472">Membrane</keyword>
<feature type="transmembrane region" description="Helical" evidence="2">
    <location>
        <begin position="254"/>
        <end position="272"/>
    </location>
</feature>